<dbReference type="EMBL" id="JAROCA020000001">
    <property type="protein sequence ID" value="MDY0405555.1"/>
    <property type="molecule type" value="Genomic_DNA"/>
</dbReference>
<dbReference type="Proteomes" id="UP001228376">
    <property type="component" value="Unassembled WGS sequence"/>
</dbReference>
<name>A0ABU5CGW8_9BACI</name>
<evidence type="ECO:0000313" key="2">
    <source>
        <dbReference type="Proteomes" id="UP001228376"/>
    </source>
</evidence>
<evidence type="ECO:0000313" key="1">
    <source>
        <dbReference type="EMBL" id="MDY0405555.1"/>
    </source>
</evidence>
<accession>A0ABU5CGW8</accession>
<dbReference type="RefSeq" id="WP_306066275.1">
    <property type="nucleotide sequence ID" value="NZ_JAROCA020000001.1"/>
</dbReference>
<organism evidence="1 2">
    <name type="scientific">Tigheibacillus jepli</name>
    <dbReference type="NCBI Taxonomy" id="3035914"/>
    <lineage>
        <taxon>Bacteria</taxon>
        <taxon>Bacillati</taxon>
        <taxon>Bacillota</taxon>
        <taxon>Bacilli</taxon>
        <taxon>Bacillales</taxon>
        <taxon>Bacillaceae</taxon>
        <taxon>Tigheibacillus</taxon>
    </lineage>
</organism>
<proteinExistence type="predicted"/>
<comment type="caution">
    <text evidence="1">The sequence shown here is derived from an EMBL/GenBank/DDBJ whole genome shotgun (WGS) entry which is preliminary data.</text>
</comment>
<gene>
    <name evidence="1" type="ORF">P5G51_009220</name>
</gene>
<protein>
    <submittedName>
        <fullName evidence="1">DUF2624 domain-containing protein</fullName>
    </submittedName>
</protein>
<dbReference type="InterPro" id="IPR020277">
    <property type="entry name" value="DUF2624"/>
</dbReference>
<dbReference type="Pfam" id="PF11116">
    <property type="entry name" value="DUF2624"/>
    <property type="match status" value="1"/>
</dbReference>
<keyword evidence="2" id="KW-1185">Reference proteome</keyword>
<sequence>MSILFKELINQRLKKLSVAELLNYSKQYGFSLNKTQGRQIISYLKTHSIDPFSKKERQKMLADLSAITDKETAEKANRLFKEMIETYGLSDLFEP</sequence>
<reference evidence="1 2" key="1">
    <citation type="submission" date="2023-10" db="EMBL/GenBank/DDBJ databases">
        <title>179-bfca-hs.</title>
        <authorList>
            <person name="Miliotis G."/>
            <person name="Sengupta P."/>
            <person name="Hameed A."/>
            <person name="Chuvochina M."/>
            <person name="Mcdonagh F."/>
            <person name="Simpson A.C."/>
            <person name="Singh N.K."/>
            <person name="Rekha P.D."/>
            <person name="Raman K."/>
            <person name="Hugenholtz P."/>
            <person name="Venkateswaran K."/>
        </authorList>
    </citation>
    <scope>NUCLEOTIDE SEQUENCE [LARGE SCALE GENOMIC DNA]</scope>
    <source>
        <strain evidence="1 2">179-BFC-A-HS</strain>
    </source>
</reference>